<evidence type="ECO:0000256" key="5">
    <source>
        <dbReference type="ARBA" id="ARBA00023159"/>
    </source>
</evidence>
<evidence type="ECO:0000313" key="8">
    <source>
        <dbReference type="Proteomes" id="UP000031368"/>
    </source>
</evidence>
<evidence type="ECO:0000256" key="2">
    <source>
        <dbReference type="ARBA" id="ARBA00022491"/>
    </source>
</evidence>
<dbReference type="HOGENOM" id="CLU_3121912_0_0_5"/>
<gene>
    <name evidence="7" type="ORF">RGR602_PB00213</name>
</gene>
<sequence length="50" mass="5638">MRFKDFDLNLLVTLDALMTERNLMAAGRSTNLSQPATCAAFARLRACFRD</sequence>
<dbReference type="Proteomes" id="UP000031368">
    <property type="component" value="Plasmid pRgalR602b"/>
</dbReference>
<dbReference type="InterPro" id="IPR036390">
    <property type="entry name" value="WH_DNA-bd_sf"/>
</dbReference>
<dbReference type="Gene3D" id="1.10.10.10">
    <property type="entry name" value="Winged helix-like DNA-binding domain superfamily/Winged helix DNA-binding domain"/>
    <property type="match status" value="1"/>
</dbReference>
<evidence type="ECO:0000256" key="1">
    <source>
        <dbReference type="ARBA" id="ARBA00009437"/>
    </source>
</evidence>
<evidence type="ECO:0000256" key="6">
    <source>
        <dbReference type="ARBA" id="ARBA00023163"/>
    </source>
</evidence>
<evidence type="ECO:0000313" key="7">
    <source>
        <dbReference type="EMBL" id="AJD43750.1"/>
    </source>
</evidence>
<name>A0A0B4XAE4_9HYPH</name>
<evidence type="ECO:0000256" key="4">
    <source>
        <dbReference type="ARBA" id="ARBA00023125"/>
    </source>
</evidence>
<keyword evidence="4" id="KW-0238">DNA-binding</keyword>
<keyword evidence="5" id="KW-0010">Activator</keyword>
<keyword evidence="8" id="KW-1185">Reference proteome</keyword>
<protein>
    <submittedName>
        <fullName evidence="7">Transcriptional regulator domain-containing protein</fullName>
    </submittedName>
</protein>
<dbReference type="InterPro" id="IPR036388">
    <property type="entry name" value="WH-like_DNA-bd_sf"/>
</dbReference>
<dbReference type="GO" id="GO:0006355">
    <property type="term" value="P:regulation of DNA-templated transcription"/>
    <property type="evidence" value="ECO:0007669"/>
    <property type="project" value="TreeGrafter"/>
</dbReference>
<keyword evidence="3" id="KW-0805">Transcription regulation</keyword>
<accession>A0A0B4XAE4</accession>
<geneLocation type="plasmid" evidence="7 8">
    <name>pRgalR602b</name>
</geneLocation>
<dbReference type="EMBL" id="CP006879">
    <property type="protein sequence ID" value="AJD43750.1"/>
    <property type="molecule type" value="Genomic_DNA"/>
</dbReference>
<dbReference type="PANTHER" id="PTHR30118:SF6">
    <property type="entry name" value="HTH-TYPE TRANSCRIPTIONAL REGULATOR LEUO"/>
    <property type="match status" value="1"/>
</dbReference>
<keyword evidence="2" id="KW-0678">Repressor</keyword>
<dbReference type="SUPFAM" id="SSF46785">
    <property type="entry name" value="Winged helix' DNA-binding domain"/>
    <property type="match status" value="1"/>
</dbReference>
<proteinExistence type="inferred from homology"/>
<dbReference type="PANTHER" id="PTHR30118">
    <property type="entry name" value="HTH-TYPE TRANSCRIPTIONAL REGULATOR LEUO-RELATED"/>
    <property type="match status" value="1"/>
</dbReference>
<organism evidence="7 8">
    <name type="scientific">Rhizobium gallicum bv. gallicum R602sp</name>
    <dbReference type="NCBI Taxonomy" id="1041138"/>
    <lineage>
        <taxon>Bacteria</taxon>
        <taxon>Pseudomonadati</taxon>
        <taxon>Pseudomonadota</taxon>
        <taxon>Alphaproteobacteria</taxon>
        <taxon>Hyphomicrobiales</taxon>
        <taxon>Rhizobiaceae</taxon>
        <taxon>Rhizobium/Agrobacterium group</taxon>
        <taxon>Rhizobium</taxon>
    </lineage>
</organism>
<dbReference type="GO" id="GO:0003677">
    <property type="term" value="F:DNA binding"/>
    <property type="evidence" value="ECO:0007669"/>
    <property type="project" value="UniProtKB-KW"/>
</dbReference>
<dbReference type="InterPro" id="IPR050389">
    <property type="entry name" value="LysR-type_TF"/>
</dbReference>
<comment type="similarity">
    <text evidence="1">Belongs to the LysR transcriptional regulatory family.</text>
</comment>
<dbReference type="AlphaFoldDB" id="A0A0B4XAE4"/>
<reference evidence="7 8" key="1">
    <citation type="submission" date="2013-11" db="EMBL/GenBank/DDBJ databases">
        <title>Complete genome sequence of Rhizobium gallicum bv. gallicum R602.</title>
        <authorList>
            <person name="Bustos P."/>
            <person name="Santamaria R.I."/>
            <person name="Lozano L."/>
            <person name="Acosta J.L."/>
            <person name="Ormeno-Orrillo E."/>
            <person name="Rogel M.A."/>
            <person name="Romero D."/>
            <person name="Cevallos M.A."/>
            <person name="Martinez-Romero E."/>
            <person name="Gonzalez V."/>
        </authorList>
    </citation>
    <scope>NUCLEOTIDE SEQUENCE [LARGE SCALE GENOMIC DNA]</scope>
    <source>
        <strain evidence="7 8">R602</strain>
        <plasmid evidence="7 8">pRgalR602b</plasmid>
    </source>
</reference>
<dbReference type="KEGG" id="rga:RGR602_PB00213"/>
<evidence type="ECO:0000256" key="3">
    <source>
        <dbReference type="ARBA" id="ARBA00023015"/>
    </source>
</evidence>
<keyword evidence="7" id="KW-0614">Plasmid</keyword>
<keyword evidence="6" id="KW-0804">Transcription</keyword>